<comment type="caution">
    <text evidence="11">The sequence shown here is derived from an EMBL/GenBank/DDBJ whole genome shotgun (WGS) entry which is preliminary data.</text>
</comment>
<dbReference type="InterPro" id="IPR005467">
    <property type="entry name" value="His_kinase_dom"/>
</dbReference>
<keyword evidence="6" id="KW-0418">Kinase</keyword>
<gene>
    <name evidence="11" type="ORF">GCM10009105_01630</name>
</gene>
<evidence type="ECO:0000256" key="4">
    <source>
        <dbReference type="ARBA" id="ARBA00022553"/>
    </source>
</evidence>
<keyword evidence="12" id="KW-1185">Reference proteome</keyword>
<evidence type="ECO:0000256" key="8">
    <source>
        <dbReference type="SAM" id="Phobius"/>
    </source>
</evidence>
<feature type="domain" description="HAMP" evidence="10">
    <location>
        <begin position="67"/>
        <end position="120"/>
    </location>
</feature>
<evidence type="ECO:0000313" key="11">
    <source>
        <dbReference type="EMBL" id="GAA0704653.1"/>
    </source>
</evidence>
<dbReference type="InterPro" id="IPR036890">
    <property type="entry name" value="HATPase_C_sf"/>
</dbReference>
<dbReference type="InterPro" id="IPR003660">
    <property type="entry name" value="HAMP_dom"/>
</dbReference>
<evidence type="ECO:0000259" key="10">
    <source>
        <dbReference type="PROSITE" id="PS50885"/>
    </source>
</evidence>
<feature type="domain" description="Histidine kinase" evidence="9">
    <location>
        <begin position="128"/>
        <end position="295"/>
    </location>
</feature>
<dbReference type="Pfam" id="PF00512">
    <property type="entry name" value="HisKA"/>
    <property type="match status" value="1"/>
</dbReference>
<dbReference type="RefSeq" id="WP_343786160.1">
    <property type="nucleotide sequence ID" value="NZ_BAAAEU010000001.1"/>
</dbReference>
<sequence>MNRSVTTMAIAFGATFLVASAIYWEFADPAWLAGQSGSAGHASVRLQALYVLIVWLAFAGVAWWLRRRATRPLQRLQADLQRIDPGNPLQRISHQPETPELDGVVDSINALLGRVHDELGRLDHFTAQVAHELRLPLTLARLRLDKAAPQLPEALVEDLVAEFERLSRFVDQTLLLAKAEQGNLPLQRGRMDLHALLGPVVEGIALMAEAQGRSLEMESESAWIDFDPDYTKQIVYNLLANALRHGTGTIRVRLRSRSGKVRLLVVNPVRAVPSRRGSLGSGQRIVAALAALHRGMRVRYRCFGRLHVARLVIAAAES</sequence>
<dbReference type="InterPro" id="IPR050428">
    <property type="entry name" value="TCS_sensor_his_kinase"/>
</dbReference>
<dbReference type="SUPFAM" id="SSF47384">
    <property type="entry name" value="Homodimeric domain of signal transducing histidine kinase"/>
    <property type="match status" value="1"/>
</dbReference>
<protein>
    <recommendedName>
        <fullName evidence="3">histidine kinase</fullName>
        <ecNumber evidence="3">2.7.13.3</ecNumber>
    </recommendedName>
</protein>
<organism evidence="11 12">
    <name type="scientific">Dokdonella soli</name>
    <dbReference type="NCBI Taxonomy" id="529810"/>
    <lineage>
        <taxon>Bacteria</taxon>
        <taxon>Pseudomonadati</taxon>
        <taxon>Pseudomonadota</taxon>
        <taxon>Gammaproteobacteria</taxon>
        <taxon>Lysobacterales</taxon>
        <taxon>Rhodanobacteraceae</taxon>
        <taxon>Dokdonella</taxon>
    </lineage>
</organism>
<evidence type="ECO:0000259" key="9">
    <source>
        <dbReference type="PROSITE" id="PS50109"/>
    </source>
</evidence>
<dbReference type="PANTHER" id="PTHR45436">
    <property type="entry name" value="SENSOR HISTIDINE KINASE YKOH"/>
    <property type="match status" value="1"/>
</dbReference>
<dbReference type="EC" id="2.7.13.3" evidence="3"/>
<evidence type="ECO:0000256" key="6">
    <source>
        <dbReference type="ARBA" id="ARBA00022777"/>
    </source>
</evidence>
<keyword evidence="4" id="KW-0597">Phosphoprotein</keyword>
<dbReference type="Gene3D" id="3.30.565.10">
    <property type="entry name" value="Histidine kinase-like ATPase, C-terminal domain"/>
    <property type="match status" value="1"/>
</dbReference>
<dbReference type="InterPro" id="IPR003661">
    <property type="entry name" value="HisK_dim/P_dom"/>
</dbReference>
<dbReference type="SMART" id="SM00304">
    <property type="entry name" value="HAMP"/>
    <property type="match status" value="1"/>
</dbReference>
<dbReference type="Gene3D" id="6.10.340.10">
    <property type="match status" value="1"/>
</dbReference>
<reference evidence="11 12" key="1">
    <citation type="journal article" date="2019" name="Int. J. Syst. Evol. Microbiol.">
        <title>The Global Catalogue of Microorganisms (GCM) 10K type strain sequencing project: providing services to taxonomists for standard genome sequencing and annotation.</title>
        <authorList>
            <consortium name="The Broad Institute Genomics Platform"/>
            <consortium name="The Broad Institute Genome Sequencing Center for Infectious Disease"/>
            <person name="Wu L."/>
            <person name="Ma J."/>
        </authorList>
    </citation>
    <scope>NUCLEOTIDE SEQUENCE [LARGE SCALE GENOMIC DNA]</scope>
    <source>
        <strain evidence="11 12">JCM 15421</strain>
    </source>
</reference>
<dbReference type="PROSITE" id="PS50885">
    <property type="entry name" value="HAMP"/>
    <property type="match status" value="1"/>
</dbReference>
<dbReference type="Proteomes" id="UP001501523">
    <property type="component" value="Unassembled WGS sequence"/>
</dbReference>
<evidence type="ECO:0000313" key="12">
    <source>
        <dbReference type="Proteomes" id="UP001501523"/>
    </source>
</evidence>
<keyword evidence="8" id="KW-0812">Transmembrane</keyword>
<proteinExistence type="predicted"/>
<dbReference type="Gene3D" id="1.10.287.130">
    <property type="match status" value="1"/>
</dbReference>
<dbReference type="PANTHER" id="PTHR45436:SF5">
    <property type="entry name" value="SENSOR HISTIDINE KINASE TRCS"/>
    <property type="match status" value="1"/>
</dbReference>
<accession>A0ABN1IBH6</accession>
<evidence type="ECO:0000256" key="3">
    <source>
        <dbReference type="ARBA" id="ARBA00012438"/>
    </source>
</evidence>
<dbReference type="EMBL" id="BAAAEU010000001">
    <property type="protein sequence ID" value="GAA0704653.1"/>
    <property type="molecule type" value="Genomic_DNA"/>
</dbReference>
<evidence type="ECO:0000256" key="5">
    <source>
        <dbReference type="ARBA" id="ARBA00022679"/>
    </source>
</evidence>
<dbReference type="SMART" id="SM00388">
    <property type="entry name" value="HisKA"/>
    <property type="match status" value="1"/>
</dbReference>
<keyword evidence="8" id="KW-1133">Transmembrane helix</keyword>
<keyword evidence="7" id="KW-0902">Two-component regulatory system</keyword>
<feature type="transmembrane region" description="Helical" evidence="8">
    <location>
        <begin position="46"/>
        <end position="65"/>
    </location>
</feature>
<comment type="catalytic activity">
    <reaction evidence="1">
        <text>ATP + protein L-histidine = ADP + protein N-phospho-L-histidine.</text>
        <dbReference type="EC" id="2.7.13.3"/>
    </reaction>
</comment>
<keyword evidence="5" id="KW-0808">Transferase</keyword>
<dbReference type="PROSITE" id="PS50109">
    <property type="entry name" value="HIS_KIN"/>
    <property type="match status" value="1"/>
</dbReference>
<feature type="transmembrane region" description="Helical" evidence="8">
    <location>
        <begin position="7"/>
        <end position="26"/>
    </location>
</feature>
<dbReference type="InterPro" id="IPR036097">
    <property type="entry name" value="HisK_dim/P_sf"/>
</dbReference>
<name>A0ABN1IBH6_9GAMM</name>
<evidence type="ECO:0000256" key="7">
    <source>
        <dbReference type="ARBA" id="ARBA00023012"/>
    </source>
</evidence>
<evidence type="ECO:0000256" key="1">
    <source>
        <dbReference type="ARBA" id="ARBA00000085"/>
    </source>
</evidence>
<evidence type="ECO:0000256" key="2">
    <source>
        <dbReference type="ARBA" id="ARBA00004370"/>
    </source>
</evidence>
<dbReference type="SUPFAM" id="SSF55874">
    <property type="entry name" value="ATPase domain of HSP90 chaperone/DNA topoisomerase II/histidine kinase"/>
    <property type="match status" value="1"/>
</dbReference>
<comment type="subcellular location">
    <subcellularLocation>
        <location evidence="2">Membrane</location>
    </subcellularLocation>
</comment>
<dbReference type="CDD" id="cd00082">
    <property type="entry name" value="HisKA"/>
    <property type="match status" value="1"/>
</dbReference>
<keyword evidence="8" id="KW-0472">Membrane</keyword>